<gene>
    <name evidence="3" type="ORF">SAMN06295987_10167</name>
</gene>
<feature type="domain" description="Beta-lactamase-related" evidence="2">
    <location>
        <begin position="26"/>
        <end position="343"/>
    </location>
</feature>
<feature type="signal peptide" evidence="1">
    <location>
        <begin position="1"/>
        <end position="23"/>
    </location>
</feature>
<dbReference type="InterPro" id="IPR012338">
    <property type="entry name" value="Beta-lactam/transpept-like"/>
</dbReference>
<dbReference type="AlphaFoldDB" id="A0A1U6GRC6"/>
<reference evidence="4" key="1">
    <citation type="submission" date="2017-02" db="EMBL/GenBank/DDBJ databases">
        <authorList>
            <person name="Varghese N."/>
            <person name="Submissions S."/>
        </authorList>
    </citation>
    <scope>NUCLEOTIDE SEQUENCE [LARGE SCALE GENOMIC DNA]</scope>
    <source>
        <strain evidence="4">SM117</strain>
    </source>
</reference>
<evidence type="ECO:0000259" key="2">
    <source>
        <dbReference type="Pfam" id="PF00144"/>
    </source>
</evidence>
<keyword evidence="1" id="KW-0732">Signal</keyword>
<evidence type="ECO:0000313" key="4">
    <source>
        <dbReference type="Proteomes" id="UP000190989"/>
    </source>
</evidence>
<dbReference type="SUPFAM" id="SSF56601">
    <property type="entry name" value="beta-lactamase/transpeptidase-like"/>
    <property type="match status" value="1"/>
</dbReference>
<dbReference type="STRING" id="428990.SAMN06295987_10167"/>
<sequence>MNIGNSMRFGLLLSALLSTAAHADPVDDLVAAEMERSKTPGVAIAVVDEGRLARVQSFGQADIEHGVPVHPDTMFKIGATGMQLTAAAVMLLVEDGKIELDAPVKRYLSGVPAKWAKVTVRQLLDHTSGLPATPNGDFRAEYTNAELLDIIGSQDINSPAGARWRFSYAGYIVLGFMIEEVTGEHWTKFMDRRIFKPLGMQSARGIDEMAIIPNRSTGYELREKGLRNAEWISQTANSTADGSLYLSVLDYAAWANAVSQRRLLSAKSWDILAKKASLGDGQSCAYVPGWSTDRQGKQVTWSQAGSWQGFQTYTLRYPGRDLTVVVYANGEKADARYLARSIAGLTDPALAGAPASPRSDADANVTAKARALIEAIVAGRTTQSDFVDFTELDYNELTALYAGMLGELGPLSDFALFDRPAQCGETLYRYRARFAKGVVEIRMGLASNGKVATLDIVPLKDWNEPL</sequence>
<keyword evidence="4" id="KW-1185">Reference proteome</keyword>
<evidence type="ECO:0000256" key="1">
    <source>
        <dbReference type="SAM" id="SignalP"/>
    </source>
</evidence>
<evidence type="ECO:0000313" key="3">
    <source>
        <dbReference type="EMBL" id="SLJ86083.1"/>
    </source>
</evidence>
<dbReference type="PANTHER" id="PTHR46825">
    <property type="entry name" value="D-ALANYL-D-ALANINE-CARBOXYPEPTIDASE/ENDOPEPTIDASE AMPH"/>
    <property type="match status" value="1"/>
</dbReference>
<dbReference type="InterPro" id="IPR050491">
    <property type="entry name" value="AmpC-like"/>
</dbReference>
<organism evidence="3 4">
    <name type="scientific">Novosphingobium mathurense</name>
    <dbReference type="NCBI Taxonomy" id="428990"/>
    <lineage>
        <taxon>Bacteria</taxon>
        <taxon>Pseudomonadati</taxon>
        <taxon>Pseudomonadota</taxon>
        <taxon>Alphaproteobacteria</taxon>
        <taxon>Sphingomonadales</taxon>
        <taxon>Sphingomonadaceae</taxon>
        <taxon>Novosphingobium</taxon>
    </lineage>
</organism>
<dbReference type="Gene3D" id="3.40.710.10">
    <property type="entry name" value="DD-peptidase/beta-lactamase superfamily"/>
    <property type="match status" value="1"/>
</dbReference>
<feature type="chain" id="PRO_5012798322" evidence="1">
    <location>
        <begin position="24"/>
        <end position="466"/>
    </location>
</feature>
<dbReference type="Pfam" id="PF00144">
    <property type="entry name" value="Beta-lactamase"/>
    <property type="match status" value="1"/>
</dbReference>
<name>A0A1U6GRC6_9SPHN</name>
<dbReference type="PANTHER" id="PTHR46825:SF9">
    <property type="entry name" value="BETA-LACTAMASE-RELATED DOMAIN-CONTAINING PROTEIN"/>
    <property type="match status" value="1"/>
</dbReference>
<dbReference type="EMBL" id="FVZE01000001">
    <property type="protein sequence ID" value="SLJ86083.1"/>
    <property type="molecule type" value="Genomic_DNA"/>
</dbReference>
<dbReference type="RefSeq" id="WP_079729154.1">
    <property type="nucleotide sequence ID" value="NZ_FVZE01000001.1"/>
</dbReference>
<accession>A0A1U6GRC6</accession>
<protein>
    <submittedName>
        <fullName evidence="3">CubicO group peptidase, beta-lactamase class C family</fullName>
    </submittedName>
</protein>
<dbReference type="InterPro" id="IPR001466">
    <property type="entry name" value="Beta-lactam-related"/>
</dbReference>
<proteinExistence type="predicted"/>
<dbReference type="Proteomes" id="UP000190989">
    <property type="component" value="Unassembled WGS sequence"/>
</dbReference>